<organism evidence="2 3">
    <name type="scientific">Durusdinium trenchii</name>
    <dbReference type="NCBI Taxonomy" id="1381693"/>
    <lineage>
        <taxon>Eukaryota</taxon>
        <taxon>Sar</taxon>
        <taxon>Alveolata</taxon>
        <taxon>Dinophyceae</taxon>
        <taxon>Suessiales</taxon>
        <taxon>Symbiodiniaceae</taxon>
        <taxon>Durusdinium</taxon>
    </lineage>
</organism>
<sequence>MWRHALLKLAYYNSQANLVSVSDIRKSITSRDSQKKVDDFEKFLTRMKDFVKAHFEPKDPHVKRLLGLAECQLVWFVLAKTHRTISWKYDSMEQVGHQFVKLLIQQTGKEVDSPFHEKAGDKGSSAAAGPTK</sequence>
<protein>
    <submittedName>
        <fullName evidence="2">Uncharacterized protein</fullName>
    </submittedName>
</protein>
<feature type="non-terminal residue" evidence="2">
    <location>
        <position position="132"/>
    </location>
</feature>
<accession>A0ABP0M2X7</accession>
<keyword evidence="3" id="KW-1185">Reference proteome</keyword>
<gene>
    <name evidence="2" type="ORF">CCMP2556_LOCUS23896</name>
</gene>
<name>A0ABP0M2X7_9DINO</name>
<comment type="caution">
    <text evidence="2">The sequence shown here is derived from an EMBL/GenBank/DDBJ whole genome shotgun (WGS) entry which is preliminary data.</text>
</comment>
<evidence type="ECO:0000313" key="3">
    <source>
        <dbReference type="Proteomes" id="UP001642484"/>
    </source>
</evidence>
<dbReference type="EMBL" id="CAXAMN010015454">
    <property type="protein sequence ID" value="CAK9045839.1"/>
    <property type="molecule type" value="Genomic_DNA"/>
</dbReference>
<evidence type="ECO:0000256" key="1">
    <source>
        <dbReference type="SAM" id="MobiDB-lite"/>
    </source>
</evidence>
<feature type="compositionally biased region" description="Basic and acidic residues" evidence="1">
    <location>
        <begin position="111"/>
        <end position="121"/>
    </location>
</feature>
<feature type="compositionally biased region" description="Low complexity" evidence="1">
    <location>
        <begin position="122"/>
        <end position="132"/>
    </location>
</feature>
<dbReference type="Proteomes" id="UP001642484">
    <property type="component" value="Unassembled WGS sequence"/>
</dbReference>
<feature type="region of interest" description="Disordered" evidence="1">
    <location>
        <begin position="111"/>
        <end position="132"/>
    </location>
</feature>
<proteinExistence type="predicted"/>
<reference evidence="2 3" key="1">
    <citation type="submission" date="2024-02" db="EMBL/GenBank/DDBJ databases">
        <authorList>
            <person name="Chen Y."/>
            <person name="Shah S."/>
            <person name="Dougan E. K."/>
            <person name="Thang M."/>
            <person name="Chan C."/>
        </authorList>
    </citation>
    <scope>NUCLEOTIDE SEQUENCE [LARGE SCALE GENOMIC DNA]</scope>
</reference>
<evidence type="ECO:0000313" key="2">
    <source>
        <dbReference type="EMBL" id="CAK9045839.1"/>
    </source>
</evidence>